<keyword evidence="3" id="KW-0813">Transport</keyword>
<comment type="caution">
    <text evidence="9">The sequence shown here is derived from an EMBL/GenBank/DDBJ whole genome shotgun (WGS) entry which is preliminary data.</text>
</comment>
<evidence type="ECO:0000256" key="3">
    <source>
        <dbReference type="ARBA" id="ARBA00022448"/>
    </source>
</evidence>
<feature type="transmembrane region" description="Helical" evidence="8">
    <location>
        <begin position="282"/>
        <end position="300"/>
    </location>
</feature>
<evidence type="ECO:0000313" key="10">
    <source>
        <dbReference type="Proteomes" id="UP001580346"/>
    </source>
</evidence>
<feature type="transmembrane region" description="Helical" evidence="8">
    <location>
        <begin position="307"/>
        <end position="324"/>
    </location>
</feature>
<gene>
    <name evidence="9" type="ORF">ACE41H_03035</name>
</gene>
<evidence type="ECO:0000256" key="6">
    <source>
        <dbReference type="ARBA" id="ARBA00022989"/>
    </source>
</evidence>
<feature type="transmembrane region" description="Helical" evidence="8">
    <location>
        <begin position="145"/>
        <end position="168"/>
    </location>
</feature>
<dbReference type="Pfam" id="PF03845">
    <property type="entry name" value="Spore_permease"/>
    <property type="match status" value="1"/>
</dbReference>
<organism evidence="9 10">
    <name type="scientific">Paenibacillus enshidis</name>
    <dbReference type="NCBI Taxonomy" id="1458439"/>
    <lineage>
        <taxon>Bacteria</taxon>
        <taxon>Bacillati</taxon>
        <taxon>Bacillota</taxon>
        <taxon>Bacilli</taxon>
        <taxon>Bacillales</taxon>
        <taxon>Paenibacillaceae</taxon>
        <taxon>Paenibacillus</taxon>
    </lineage>
</organism>
<keyword evidence="5 8" id="KW-0812">Transmembrane</keyword>
<keyword evidence="6 8" id="KW-1133">Transmembrane helix</keyword>
<evidence type="ECO:0000313" key="9">
    <source>
        <dbReference type="EMBL" id="MFB5265761.1"/>
    </source>
</evidence>
<keyword evidence="7 8" id="KW-0472">Membrane</keyword>
<evidence type="ECO:0000256" key="7">
    <source>
        <dbReference type="ARBA" id="ARBA00023136"/>
    </source>
</evidence>
<sequence length="363" mass="40665">MDKEQTISSGQLSILFFVFMTGSAIINVPGPLVLRAGNGAWLSLILAGMIGAGVLTCMLYLHRKYPGLNYIAYSRKLVGPFFTYLFGFMAMFFLHYMQSAIVLDAGLFMVTSMLRETPLYAFNFLLFMVAALTARAGIEVMARMFTLIIGLVVFSTTTVLLLAIPLYHVDYLLPILPKGIKPVMHGTYTASGFPYMEAILFAMLLPCVRADQRRKTGKYMFLSLGLNIILLCISTVCAIMTMGPLTGDTMYSLFALARLIEFQEIIQRIESVIGMSLIADSYMKAAITLYVLNALLCELFHIRDRTILILPLALIGFLNTLVIFDGTTEWFNLVFVIHPVWNFFFLTLPLLILTLIAAIRKRK</sequence>
<evidence type="ECO:0000256" key="1">
    <source>
        <dbReference type="ARBA" id="ARBA00004141"/>
    </source>
</evidence>
<feature type="transmembrane region" description="Helical" evidence="8">
    <location>
        <begin position="220"/>
        <end position="243"/>
    </location>
</feature>
<proteinExistence type="inferred from homology"/>
<dbReference type="RefSeq" id="WP_375353301.1">
    <property type="nucleotide sequence ID" value="NZ_JBHHMI010000002.1"/>
</dbReference>
<feature type="transmembrane region" description="Helical" evidence="8">
    <location>
        <begin position="40"/>
        <end position="61"/>
    </location>
</feature>
<dbReference type="NCBIfam" id="TIGR00912">
    <property type="entry name" value="2A0309"/>
    <property type="match status" value="1"/>
</dbReference>
<feature type="transmembrane region" description="Helical" evidence="8">
    <location>
        <begin position="81"/>
        <end position="98"/>
    </location>
</feature>
<evidence type="ECO:0000256" key="8">
    <source>
        <dbReference type="SAM" id="Phobius"/>
    </source>
</evidence>
<comment type="subcellular location">
    <subcellularLocation>
        <location evidence="1">Membrane</location>
        <topology evidence="1">Multi-pass membrane protein</topology>
    </subcellularLocation>
</comment>
<dbReference type="PANTHER" id="PTHR34975">
    <property type="entry name" value="SPORE GERMINATION PROTEIN A2"/>
    <property type="match status" value="1"/>
</dbReference>
<keyword evidence="10" id="KW-1185">Reference proteome</keyword>
<feature type="transmembrane region" description="Helical" evidence="8">
    <location>
        <begin position="188"/>
        <end position="208"/>
    </location>
</feature>
<keyword evidence="4" id="KW-0309">Germination</keyword>
<protein>
    <submittedName>
        <fullName evidence="9">Endospore germination permease</fullName>
    </submittedName>
</protein>
<accession>A0ABV5ANJ7</accession>
<name>A0ABV5ANJ7_9BACL</name>
<reference evidence="9 10" key="1">
    <citation type="submission" date="2024-09" db="EMBL/GenBank/DDBJ databases">
        <title>Paenibacillus zeirhizospherea sp. nov., isolated from surface of the maize (Zea mays) roots in a horticulture field, Hungary.</title>
        <authorList>
            <person name="Marton D."/>
            <person name="Farkas M."/>
            <person name="Bedics A."/>
            <person name="Toth E."/>
            <person name="Tancsics A."/>
            <person name="Boka K."/>
            <person name="Maroti G."/>
            <person name="Kriszt B."/>
            <person name="Cserhati M."/>
        </authorList>
    </citation>
    <scope>NUCLEOTIDE SEQUENCE [LARGE SCALE GENOMIC DNA]</scope>
    <source>
        <strain evidence="9 10">KCTC 33519</strain>
    </source>
</reference>
<evidence type="ECO:0000256" key="5">
    <source>
        <dbReference type="ARBA" id="ARBA00022692"/>
    </source>
</evidence>
<dbReference type="Proteomes" id="UP001580346">
    <property type="component" value="Unassembled WGS sequence"/>
</dbReference>
<comment type="similarity">
    <text evidence="2">Belongs to the amino acid-polyamine-organocation (APC) superfamily. Spore germination protein (SGP) (TC 2.A.3.9) family.</text>
</comment>
<feature type="transmembrane region" description="Helical" evidence="8">
    <location>
        <begin position="330"/>
        <end position="359"/>
    </location>
</feature>
<feature type="transmembrane region" description="Helical" evidence="8">
    <location>
        <begin position="118"/>
        <end position="138"/>
    </location>
</feature>
<evidence type="ECO:0000256" key="2">
    <source>
        <dbReference type="ARBA" id="ARBA00007998"/>
    </source>
</evidence>
<dbReference type="EMBL" id="JBHHMI010000002">
    <property type="protein sequence ID" value="MFB5265761.1"/>
    <property type="molecule type" value="Genomic_DNA"/>
</dbReference>
<dbReference type="InterPro" id="IPR004761">
    <property type="entry name" value="Spore_GerAB"/>
</dbReference>
<evidence type="ECO:0000256" key="4">
    <source>
        <dbReference type="ARBA" id="ARBA00022544"/>
    </source>
</evidence>
<feature type="transmembrane region" description="Helical" evidence="8">
    <location>
        <begin position="12"/>
        <end position="34"/>
    </location>
</feature>
<dbReference type="PANTHER" id="PTHR34975:SF2">
    <property type="entry name" value="SPORE GERMINATION PROTEIN A2"/>
    <property type="match status" value="1"/>
</dbReference>